<protein>
    <submittedName>
        <fullName evidence="3">Uncharacterized protein</fullName>
    </submittedName>
</protein>
<keyword evidence="2" id="KW-0812">Transmembrane</keyword>
<evidence type="ECO:0000256" key="2">
    <source>
        <dbReference type="SAM" id="Phobius"/>
    </source>
</evidence>
<evidence type="ECO:0000313" key="3">
    <source>
        <dbReference type="EMBL" id="QCQ46049.1"/>
    </source>
</evidence>
<proteinExistence type="predicted"/>
<feature type="transmembrane region" description="Helical" evidence="2">
    <location>
        <begin position="115"/>
        <end position="137"/>
    </location>
</feature>
<evidence type="ECO:0000256" key="1">
    <source>
        <dbReference type="SAM" id="Coils"/>
    </source>
</evidence>
<name>A0AAE6EU75_BACFG</name>
<keyword evidence="2" id="KW-1133">Transmembrane helix</keyword>
<accession>A0AAE6EU75</accession>
<gene>
    <name evidence="3" type="ORF">EC80_014890</name>
</gene>
<dbReference type="RefSeq" id="WP_005805851.1">
    <property type="nucleotide sequence ID" value="NZ_CP036546.1"/>
</dbReference>
<keyword evidence="2" id="KW-0472">Membrane</keyword>
<reference evidence="3 4" key="1">
    <citation type="submission" date="2019-03" db="EMBL/GenBank/DDBJ databases">
        <title>Complete genome assembly of MDR B. fragilis.</title>
        <authorList>
            <person name="Sydenham T.V."/>
            <person name="Hasman H."/>
            <person name="Justesen U.S."/>
        </authorList>
    </citation>
    <scope>NUCLEOTIDE SEQUENCE [LARGE SCALE GENOMIC DNA]</scope>
    <source>
        <strain evidence="3 4">DCMSKEJBY0001B</strain>
    </source>
</reference>
<evidence type="ECO:0000313" key="4">
    <source>
        <dbReference type="Proteomes" id="UP000036847"/>
    </source>
</evidence>
<dbReference type="Proteomes" id="UP000036847">
    <property type="component" value="Chromosome"/>
</dbReference>
<sequence length="198" mass="23146">MNKLSTLSEEYQGKDGQSNLIAQSKLLSNSYKELKKSSDDKRLEDSIEQYDSLIEKFSTKYHEFYREYLSEKTEEKKNIAYAYVENTQIHLTKLQSQYNQLVYRKQQCDNNHSMLIARVALGVTIFFSILSLIFSFFDIKHGKVDSEDKIEQLSDSINKLNREIDQQHEFILNHSHSLPENTDFSVEEVGEIGQTNKQ</sequence>
<feature type="coiled-coil region" evidence="1">
    <location>
        <begin position="143"/>
        <end position="170"/>
    </location>
</feature>
<dbReference type="EMBL" id="CP036546">
    <property type="protein sequence ID" value="QCQ46049.1"/>
    <property type="molecule type" value="Genomic_DNA"/>
</dbReference>
<organism evidence="3 4">
    <name type="scientific">Bacteroides fragilis</name>
    <dbReference type="NCBI Taxonomy" id="817"/>
    <lineage>
        <taxon>Bacteria</taxon>
        <taxon>Pseudomonadati</taxon>
        <taxon>Bacteroidota</taxon>
        <taxon>Bacteroidia</taxon>
        <taxon>Bacteroidales</taxon>
        <taxon>Bacteroidaceae</taxon>
        <taxon>Bacteroides</taxon>
    </lineage>
</organism>
<keyword evidence="1" id="KW-0175">Coiled coil</keyword>
<dbReference type="AlphaFoldDB" id="A0AAE6EU75"/>